<name>A0AAD9ZER4_9LECA</name>
<evidence type="ECO:0000313" key="2">
    <source>
        <dbReference type="EMBL" id="KAK3175002.1"/>
    </source>
</evidence>
<dbReference type="AlphaFoldDB" id="A0AAD9ZER4"/>
<reference evidence="2" key="1">
    <citation type="submission" date="2022-11" db="EMBL/GenBank/DDBJ databases">
        <title>Chromosomal genome sequence assembly and mating type (MAT) locus characterization of the leprose asexual lichenized fungus Lepraria neglecta (Nyl.) Erichsen.</title>
        <authorList>
            <person name="Allen J.L."/>
            <person name="Pfeffer B."/>
        </authorList>
    </citation>
    <scope>NUCLEOTIDE SEQUENCE</scope>
    <source>
        <strain evidence="2">Allen 5258</strain>
    </source>
</reference>
<feature type="compositionally biased region" description="Basic and acidic residues" evidence="1">
    <location>
        <begin position="234"/>
        <end position="245"/>
    </location>
</feature>
<proteinExistence type="predicted"/>
<evidence type="ECO:0000313" key="3">
    <source>
        <dbReference type="Proteomes" id="UP001276659"/>
    </source>
</evidence>
<protein>
    <submittedName>
        <fullName evidence="2">Uncharacterized protein</fullName>
    </submittedName>
</protein>
<keyword evidence="3" id="KW-1185">Reference proteome</keyword>
<sequence>MDGLMDPHVFARFQQVLVIADFRFTAEESYIYIDDDLKVHYFPASVERIEAPHPAVDSPCVRFLLISLDVEVWASYDSHLDDPDEESDMKLMGAGSERAAEIFVDSRILNSLRKLSNVQSFDFQFDIMTGTSDIYQPQPRHIEMIQDLRHFIEHRRCYVSFVLPSIQPQIVPTFRAHLECERKPCSSHPSNTRRPFDRKACKRAESAKKQADEDGRNYGESPRRYYYAGSDDGPPPRKLDHLNDEEGYRAGITYDLHLHRGP</sequence>
<feature type="region of interest" description="Disordered" evidence="1">
    <location>
        <begin position="182"/>
        <end position="245"/>
    </location>
</feature>
<dbReference type="EMBL" id="JASNWA010000006">
    <property type="protein sequence ID" value="KAK3175002.1"/>
    <property type="molecule type" value="Genomic_DNA"/>
</dbReference>
<organism evidence="2 3">
    <name type="scientific">Lepraria neglecta</name>
    <dbReference type="NCBI Taxonomy" id="209136"/>
    <lineage>
        <taxon>Eukaryota</taxon>
        <taxon>Fungi</taxon>
        <taxon>Dikarya</taxon>
        <taxon>Ascomycota</taxon>
        <taxon>Pezizomycotina</taxon>
        <taxon>Lecanoromycetes</taxon>
        <taxon>OSLEUM clade</taxon>
        <taxon>Lecanoromycetidae</taxon>
        <taxon>Lecanorales</taxon>
        <taxon>Lecanorineae</taxon>
        <taxon>Stereocaulaceae</taxon>
        <taxon>Lepraria</taxon>
    </lineage>
</organism>
<feature type="compositionally biased region" description="Basic and acidic residues" evidence="1">
    <location>
        <begin position="194"/>
        <end position="223"/>
    </location>
</feature>
<dbReference type="Proteomes" id="UP001276659">
    <property type="component" value="Unassembled WGS sequence"/>
</dbReference>
<evidence type="ECO:0000256" key="1">
    <source>
        <dbReference type="SAM" id="MobiDB-lite"/>
    </source>
</evidence>
<comment type="caution">
    <text evidence="2">The sequence shown here is derived from an EMBL/GenBank/DDBJ whole genome shotgun (WGS) entry which is preliminary data.</text>
</comment>
<gene>
    <name evidence="2" type="ORF">OEA41_002248</name>
</gene>
<accession>A0AAD9ZER4</accession>